<dbReference type="RefSeq" id="WP_188764561.1">
    <property type="nucleotide sequence ID" value="NZ_BMKK01000001.1"/>
</dbReference>
<protein>
    <submittedName>
        <fullName evidence="1">Uncharacterized protein</fullName>
    </submittedName>
</protein>
<proteinExistence type="predicted"/>
<evidence type="ECO:0000313" key="1">
    <source>
        <dbReference type="EMBL" id="GGD45028.1"/>
    </source>
</evidence>
<sequence>MSNVNFASLVVDSHQEGNPGGVYTLGVVLAKSFTAPWPVKGDITAGEITVAPRIPVATKIAVYDFPDGKVEASSEKQGEPGFQSFKHNIEFMFASFSKGHQAELSKFLNAGGVFFVEMGDGLFGVVGSSKTPVYAKQSFKTGKKGGDPRGFTMKGDADGIMWDILPLSPTVAAALNFEALPA</sequence>
<dbReference type="Proteomes" id="UP000609064">
    <property type="component" value="Unassembled WGS sequence"/>
</dbReference>
<reference evidence="1" key="1">
    <citation type="journal article" date="2014" name="Int. J. Syst. Evol. Microbiol.">
        <title>Complete genome sequence of Corynebacterium casei LMG S-19264T (=DSM 44701T), isolated from a smear-ripened cheese.</title>
        <authorList>
            <consortium name="US DOE Joint Genome Institute (JGI-PGF)"/>
            <person name="Walter F."/>
            <person name="Albersmeier A."/>
            <person name="Kalinowski J."/>
            <person name="Ruckert C."/>
        </authorList>
    </citation>
    <scope>NUCLEOTIDE SEQUENCE</scope>
    <source>
        <strain evidence="1">CGMCC 1.15958</strain>
    </source>
</reference>
<keyword evidence="2" id="KW-1185">Reference proteome</keyword>
<name>A0A916YGZ3_9BACT</name>
<dbReference type="EMBL" id="BMKK01000001">
    <property type="protein sequence ID" value="GGD45028.1"/>
    <property type="molecule type" value="Genomic_DNA"/>
</dbReference>
<comment type="caution">
    <text evidence="1">The sequence shown here is derived from an EMBL/GenBank/DDBJ whole genome shotgun (WGS) entry which is preliminary data.</text>
</comment>
<evidence type="ECO:0000313" key="2">
    <source>
        <dbReference type="Proteomes" id="UP000609064"/>
    </source>
</evidence>
<reference evidence="1" key="2">
    <citation type="submission" date="2020-09" db="EMBL/GenBank/DDBJ databases">
        <authorList>
            <person name="Sun Q."/>
            <person name="Zhou Y."/>
        </authorList>
    </citation>
    <scope>NUCLEOTIDE SEQUENCE</scope>
    <source>
        <strain evidence="1">CGMCC 1.15958</strain>
    </source>
</reference>
<gene>
    <name evidence="1" type="ORF">GCM10011514_06310</name>
</gene>
<accession>A0A916YGZ3</accession>
<organism evidence="1 2">
    <name type="scientific">Emticicia aquatilis</name>
    <dbReference type="NCBI Taxonomy" id="1537369"/>
    <lineage>
        <taxon>Bacteria</taxon>
        <taxon>Pseudomonadati</taxon>
        <taxon>Bacteroidota</taxon>
        <taxon>Cytophagia</taxon>
        <taxon>Cytophagales</taxon>
        <taxon>Leadbetterellaceae</taxon>
        <taxon>Emticicia</taxon>
    </lineage>
</organism>
<dbReference type="AlphaFoldDB" id="A0A916YGZ3"/>